<keyword evidence="3" id="KW-1185">Reference proteome</keyword>
<feature type="domain" description="KilA-N" evidence="1">
    <location>
        <begin position="1"/>
        <end position="106"/>
    </location>
</feature>
<dbReference type="Pfam" id="PF04383">
    <property type="entry name" value="KilA-N"/>
    <property type="match status" value="1"/>
</dbReference>
<name>A0ABV8DBD1_9BURK</name>
<evidence type="ECO:0000313" key="2">
    <source>
        <dbReference type="EMBL" id="MFC3935616.1"/>
    </source>
</evidence>
<gene>
    <name evidence="2" type="ORF">ACFOW3_13415</name>
</gene>
<dbReference type="EMBL" id="JBHSAJ010000037">
    <property type="protein sequence ID" value="MFC3935616.1"/>
    <property type="molecule type" value="Genomic_DNA"/>
</dbReference>
<evidence type="ECO:0000313" key="3">
    <source>
        <dbReference type="Proteomes" id="UP001595693"/>
    </source>
</evidence>
<dbReference type="InterPro" id="IPR017880">
    <property type="entry name" value="KilA_N"/>
</dbReference>
<dbReference type="Proteomes" id="UP001595693">
    <property type="component" value="Unassembled WGS sequence"/>
</dbReference>
<proteinExistence type="predicted"/>
<comment type="caution">
    <text evidence="2">The sequence shown here is derived from an EMBL/GenBank/DDBJ whole genome shotgun (WGS) entry which is preliminary data.</text>
</comment>
<evidence type="ECO:0000259" key="1">
    <source>
        <dbReference type="PROSITE" id="PS51301"/>
    </source>
</evidence>
<dbReference type="RefSeq" id="WP_252635524.1">
    <property type="nucleotide sequence ID" value="NZ_JAMXAX010000009.1"/>
</dbReference>
<dbReference type="SMART" id="SM01252">
    <property type="entry name" value="KilA-N"/>
    <property type="match status" value="1"/>
</dbReference>
<accession>A0ABV8DBD1</accession>
<sequence>MKALQVCGKPVKTNDDGLVSLTDMFKAGKAANLVQGKQDPSNWARRDGRHFIGFVGAQLNMSERHIYATSRGKSGGTYAHWQIALAYAKYLSDVLHMEVNEVFARYKSGDVTLAAEIADKAAPKDAEWLARRVQGTVARNQLTSTLAAHGVAGKGFADCTNAIYKNILGGKKSEVCAARGLPKTTNLRNVMNSDQLIMTAMSELVAKKRIEVKNQRGNQACADSCDHAAHSVAQLMNVRP</sequence>
<dbReference type="PROSITE" id="PS51301">
    <property type="entry name" value="KILA_N"/>
    <property type="match status" value="1"/>
</dbReference>
<dbReference type="InterPro" id="IPR018004">
    <property type="entry name" value="KilA/APSES_HTH"/>
</dbReference>
<reference evidence="3" key="1">
    <citation type="journal article" date="2019" name="Int. J. Syst. Evol. Microbiol.">
        <title>The Global Catalogue of Microorganisms (GCM) 10K type strain sequencing project: providing services to taxonomists for standard genome sequencing and annotation.</title>
        <authorList>
            <consortium name="The Broad Institute Genomics Platform"/>
            <consortium name="The Broad Institute Genome Sequencing Center for Infectious Disease"/>
            <person name="Wu L."/>
            <person name="Ma J."/>
        </authorList>
    </citation>
    <scope>NUCLEOTIDE SEQUENCE [LARGE SCALE GENOMIC DNA]</scope>
    <source>
        <strain evidence="3">CCUG 2113</strain>
    </source>
</reference>
<protein>
    <submittedName>
        <fullName evidence="2">KilA-N domain-containing protein</fullName>
    </submittedName>
</protein>
<organism evidence="2 3">
    <name type="scientific">Acidovorax facilis</name>
    <dbReference type="NCBI Taxonomy" id="12917"/>
    <lineage>
        <taxon>Bacteria</taxon>
        <taxon>Pseudomonadati</taxon>
        <taxon>Pseudomonadota</taxon>
        <taxon>Betaproteobacteria</taxon>
        <taxon>Burkholderiales</taxon>
        <taxon>Comamonadaceae</taxon>
        <taxon>Acidovorax</taxon>
    </lineage>
</organism>